<dbReference type="EMBL" id="CM008962">
    <property type="protein sequence ID" value="PNW89032.1"/>
    <property type="molecule type" value="Genomic_DNA"/>
</dbReference>
<dbReference type="InParanoid" id="A0A2K3E8C7"/>
<evidence type="ECO:0000256" key="1">
    <source>
        <dbReference type="SAM" id="MobiDB-lite"/>
    </source>
</evidence>
<dbReference type="Gramene" id="PNW89032">
    <property type="protein sequence ID" value="PNW89032"/>
    <property type="gene ID" value="CHLRE_01g055412v5"/>
</dbReference>
<dbReference type="PaxDb" id="3055-EDO98346"/>
<dbReference type="PANTHER" id="PTHR33471:SF1">
    <property type="entry name" value="OS01G0382700 PROTEIN"/>
    <property type="match status" value="1"/>
</dbReference>
<dbReference type="Proteomes" id="UP000006906">
    <property type="component" value="Chromosome 1"/>
</dbReference>
<feature type="compositionally biased region" description="Low complexity" evidence="1">
    <location>
        <begin position="81"/>
        <end position="99"/>
    </location>
</feature>
<name>A0A2K3E8C7_CHLRE</name>
<feature type="compositionally biased region" description="Low complexity" evidence="1">
    <location>
        <begin position="41"/>
        <end position="68"/>
    </location>
</feature>
<dbReference type="RefSeq" id="XP_042928954.1">
    <property type="nucleotide sequence ID" value="XM_043059040.1"/>
</dbReference>
<sequence length="315" mass="32616">MKTLKCGHGELRAHKSAWRGVQWSWSQVLPATRPRQRTTVASTPETPGPASTSTSTTSSPAPATSTYDPAATASLLDAVLPTPPAATTTRPTSPATSSTPPVPDPADLPSLVTELDRLLAAAASGEEGGGEPGAAASRQAEAAAVALAARGAELGLLRGYGSARAVAYLVGLLPRAYTLSSLDAFLRYRALNIQAGTRFCDSAFAAEVAGGRLKASSLDRYTCVALAGVVTEYLQYGVAEGGLGDVRQLDDMFRALGFTQKKADAEVRWAVLNTAELLRRHSRLHAELAAAMGRGASVGQCIALIEGRLAGCADV</sequence>
<dbReference type="OrthoDB" id="66620at2759"/>
<dbReference type="GeneID" id="5725782"/>
<dbReference type="AlphaFoldDB" id="A0A2K3E8C7"/>
<dbReference type="KEGG" id="cre:CHLRE_01g055412v5"/>
<accession>A0A2K3E8C7</accession>
<proteinExistence type="predicted"/>
<feature type="region of interest" description="Disordered" evidence="1">
    <location>
        <begin position="29"/>
        <end position="68"/>
    </location>
</feature>
<evidence type="ECO:0000313" key="3">
    <source>
        <dbReference type="Proteomes" id="UP000006906"/>
    </source>
</evidence>
<evidence type="ECO:0000313" key="2">
    <source>
        <dbReference type="EMBL" id="PNW89032.1"/>
    </source>
</evidence>
<dbReference type="ExpressionAtlas" id="A0A2K3E8C7">
    <property type="expression patterns" value="baseline"/>
</dbReference>
<protein>
    <submittedName>
        <fullName evidence="2">Uncharacterized protein</fullName>
    </submittedName>
</protein>
<keyword evidence="3" id="KW-1185">Reference proteome</keyword>
<gene>
    <name evidence="2" type="ORF">CHLRE_01g055412v5</name>
</gene>
<organism evidence="2 3">
    <name type="scientific">Chlamydomonas reinhardtii</name>
    <name type="common">Chlamydomonas smithii</name>
    <dbReference type="NCBI Taxonomy" id="3055"/>
    <lineage>
        <taxon>Eukaryota</taxon>
        <taxon>Viridiplantae</taxon>
        <taxon>Chlorophyta</taxon>
        <taxon>core chlorophytes</taxon>
        <taxon>Chlorophyceae</taxon>
        <taxon>CS clade</taxon>
        <taxon>Chlamydomonadales</taxon>
        <taxon>Chlamydomonadaceae</taxon>
        <taxon>Chlamydomonas</taxon>
    </lineage>
</organism>
<dbReference type="PANTHER" id="PTHR33471">
    <property type="entry name" value="ATP-DEPENDENT ZINC METALLOPROTEASE-RELATED"/>
    <property type="match status" value="1"/>
</dbReference>
<reference evidence="2 3" key="1">
    <citation type="journal article" date="2007" name="Science">
        <title>The Chlamydomonas genome reveals the evolution of key animal and plant functions.</title>
        <authorList>
            <person name="Merchant S.S."/>
            <person name="Prochnik S.E."/>
            <person name="Vallon O."/>
            <person name="Harris E.H."/>
            <person name="Karpowicz S.J."/>
            <person name="Witman G.B."/>
            <person name="Terry A."/>
            <person name="Salamov A."/>
            <person name="Fritz-Laylin L.K."/>
            <person name="Marechal-Drouard L."/>
            <person name="Marshall W.F."/>
            <person name="Qu L.H."/>
            <person name="Nelson D.R."/>
            <person name="Sanderfoot A.A."/>
            <person name="Spalding M.H."/>
            <person name="Kapitonov V.V."/>
            <person name="Ren Q."/>
            <person name="Ferris P."/>
            <person name="Lindquist E."/>
            <person name="Shapiro H."/>
            <person name="Lucas S.M."/>
            <person name="Grimwood J."/>
            <person name="Schmutz J."/>
            <person name="Cardol P."/>
            <person name="Cerutti H."/>
            <person name="Chanfreau G."/>
            <person name="Chen C.L."/>
            <person name="Cognat V."/>
            <person name="Croft M.T."/>
            <person name="Dent R."/>
            <person name="Dutcher S."/>
            <person name="Fernandez E."/>
            <person name="Fukuzawa H."/>
            <person name="Gonzalez-Ballester D."/>
            <person name="Gonzalez-Halphen D."/>
            <person name="Hallmann A."/>
            <person name="Hanikenne M."/>
            <person name="Hippler M."/>
            <person name="Inwood W."/>
            <person name="Jabbari K."/>
            <person name="Kalanon M."/>
            <person name="Kuras R."/>
            <person name="Lefebvre P.A."/>
            <person name="Lemaire S.D."/>
            <person name="Lobanov A.V."/>
            <person name="Lohr M."/>
            <person name="Manuell A."/>
            <person name="Meier I."/>
            <person name="Mets L."/>
            <person name="Mittag M."/>
            <person name="Mittelmeier T."/>
            <person name="Moroney J.V."/>
            <person name="Moseley J."/>
            <person name="Napoli C."/>
            <person name="Nedelcu A.M."/>
            <person name="Niyogi K."/>
            <person name="Novoselov S.V."/>
            <person name="Paulsen I.T."/>
            <person name="Pazour G."/>
            <person name="Purton S."/>
            <person name="Ral J.P."/>
            <person name="Riano-Pachon D.M."/>
            <person name="Riekhof W."/>
            <person name="Rymarquis L."/>
            <person name="Schroda M."/>
            <person name="Stern D."/>
            <person name="Umen J."/>
            <person name="Willows R."/>
            <person name="Wilson N."/>
            <person name="Zimmer S.L."/>
            <person name="Allmer J."/>
            <person name="Balk J."/>
            <person name="Bisova K."/>
            <person name="Chen C.J."/>
            <person name="Elias M."/>
            <person name="Gendler K."/>
            <person name="Hauser C."/>
            <person name="Lamb M.R."/>
            <person name="Ledford H."/>
            <person name="Long J.C."/>
            <person name="Minagawa J."/>
            <person name="Page M.D."/>
            <person name="Pan J."/>
            <person name="Pootakham W."/>
            <person name="Roje S."/>
            <person name="Rose A."/>
            <person name="Stahlberg E."/>
            <person name="Terauchi A.M."/>
            <person name="Yang P."/>
            <person name="Ball S."/>
            <person name="Bowler C."/>
            <person name="Dieckmann C.L."/>
            <person name="Gladyshev V.N."/>
            <person name="Green P."/>
            <person name="Jorgensen R."/>
            <person name="Mayfield S."/>
            <person name="Mueller-Roeber B."/>
            <person name="Rajamani S."/>
            <person name="Sayre R.T."/>
            <person name="Brokstein P."/>
            <person name="Dubchak I."/>
            <person name="Goodstein D."/>
            <person name="Hornick L."/>
            <person name="Huang Y.W."/>
            <person name="Jhaveri J."/>
            <person name="Luo Y."/>
            <person name="Martinez D."/>
            <person name="Ngau W.C."/>
            <person name="Otillar B."/>
            <person name="Poliakov A."/>
            <person name="Porter A."/>
            <person name="Szajkowski L."/>
            <person name="Werner G."/>
            <person name="Zhou K."/>
            <person name="Grigoriev I.V."/>
            <person name="Rokhsar D.S."/>
            <person name="Grossman A.R."/>
        </authorList>
    </citation>
    <scope>NUCLEOTIDE SEQUENCE [LARGE SCALE GENOMIC DNA]</scope>
    <source>
        <strain evidence="3">CC-503</strain>
    </source>
</reference>
<feature type="region of interest" description="Disordered" evidence="1">
    <location>
        <begin position="81"/>
        <end position="109"/>
    </location>
</feature>